<dbReference type="EMBL" id="GBXM01100481">
    <property type="protein sequence ID" value="JAH08096.1"/>
    <property type="molecule type" value="Transcribed_RNA"/>
</dbReference>
<proteinExistence type="predicted"/>
<name>A0A0E9RHF6_ANGAN</name>
<organism evidence="1">
    <name type="scientific">Anguilla anguilla</name>
    <name type="common">European freshwater eel</name>
    <name type="synonym">Muraena anguilla</name>
    <dbReference type="NCBI Taxonomy" id="7936"/>
    <lineage>
        <taxon>Eukaryota</taxon>
        <taxon>Metazoa</taxon>
        <taxon>Chordata</taxon>
        <taxon>Craniata</taxon>
        <taxon>Vertebrata</taxon>
        <taxon>Euteleostomi</taxon>
        <taxon>Actinopterygii</taxon>
        <taxon>Neopterygii</taxon>
        <taxon>Teleostei</taxon>
        <taxon>Anguilliformes</taxon>
        <taxon>Anguillidae</taxon>
        <taxon>Anguilla</taxon>
    </lineage>
</organism>
<reference evidence="1" key="1">
    <citation type="submission" date="2014-11" db="EMBL/GenBank/DDBJ databases">
        <authorList>
            <person name="Amaro Gonzalez C."/>
        </authorList>
    </citation>
    <scope>NUCLEOTIDE SEQUENCE</scope>
</reference>
<sequence>MVGCSSGQNSLWGVVSVRILFCFVF</sequence>
<dbReference type="EMBL" id="GBXM01080038">
    <property type="protein sequence ID" value="JAH28539.1"/>
    <property type="molecule type" value="Transcribed_RNA"/>
</dbReference>
<reference evidence="1" key="2">
    <citation type="journal article" date="2015" name="Fish Shellfish Immunol.">
        <title>Early steps in the European eel (Anguilla anguilla)-Vibrio vulnificus interaction in the gills: Role of the RtxA13 toxin.</title>
        <authorList>
            <person name="Callol A."/>
            <person name="Pajuelo D."/>
            <person name="Ebbesson L."/>
            <person name="Teles M."/>
            <person name="MacKenzie S."/>
            <person name="Amaro C."/>
        </authorList>
    </citation>
    <scope>NUCLEOTIDE SEQUENCE</scope>
</reference>
<accession>A0A0E9RHF6</accession>
<evidence type="ECO:0000313" key="1">
    <source>
        <dbReference type="EMBL" id="JAH28539.1"/>
    </source>
</evidence>
<dbReference type="AlphaFoldDB" id="A0A0E9RHF6"/>
<protein>
    <submittedName>
        <fullName evidence="1">Uncharacterized protein</fullName>
    </submittedName>
</protein>